<accession>A0A6J4JRG4</accession>
<organism evidence="1">
    <name type="scientific">uncultured Chloroflexia bacterium</name>
    <dbReference type="NCBI Taxonomy" id="1672391"/>
    <lineage>
        <taxon>Bacteria</taxon>
        <taxon>Bacillati</taxon>
        <taxon>Chloroflexota</taxon>
        <taxon>Chloroflexia</taxon>
        <taxon>environmental samples</taxon>
    </lineage>
</organism>
<reference evidence="1" key="1">
    <citation type="submission" date="2020-02" db="EMBL/GenBank/DDBJ databases">
        <authorList>
            <person name="Meier V. D."/>
        </authorList>
    </citation>
    <scope>NUCLEOTIDE SEQUENCE</scope>
    <source>
        <strain evidence="1">AVDCRST_MAG26</strain>
    </source>
</reference>
<dbReference type="EMBL" id="CADCTK010000857">
    <property type="protein sequence ID" value="CAA9285200.1"/>
    <property type="molecule type" value="Genomic_DNA"/>
</dbReference>
<protein>
    <submittedName>
        <fullName evidence="1">Uncharacterized protein</fullName>
    </submittedName>
</protein>
<dbReference type="AlphaFoldDB" id="A0A6J4JRG4"/>
<gene>
    <name evidence="1" type="ORF">AVDCRST_MAG26-3675</name>
</gene>
<evidence type="ECO:0000313" key="1">
    <source>
        <dbReference type="EMBL" id="CAA9285200.1"/>
    </source>
</evidence>
<proteinExistence type="predicted"/>
<sequence>MTLLVLALLGGWWIWYAVRVDMERRAIRQRLVRYLGPVEGHDTGRLAPATAGDISARAVSPSH</sequence>
<name>A0A6J4JRG4_9CHLR</name>